<keyword evidence="6 7" id="KW-0472">Membrane</keyword>
<dbReference type="PANTHER" id="PTHR33778:SF1">
    <property type="entry name" value="MAGNESIUM TRANSPORTER YHID-RELATED"/>
    <property type="match status" value="1"/>
</dbReference>
<evidence type="ECO:0000259" key="8">
    <source>
        <dbReference type="Pfam" id="PF02308"/>
    </source>
</evidence>
<feature type="transmembrane region" description="Helical" evidence="7">
    <location>
        <begin position="69"/>
        <end position="87"/>
    </location>
</feature>
<evidence type="ECO:0000256" key="7">
    <source>
        <dbReference type="SAM" id="Phobius"/>
    </source>
</evidence>
<dbReference type="InterPro" id="IPR049177">
    <property type="entry name" value="MgtC_SapB_SrpB_YhiD_N"/>
</dbReference>
<comment type="similarity">
    <text evidence="2">Belongs to the MgtC/SapB family.</text>
</comment>
<evidence type="ECO:0000256" key="2">
    <source>
        <dbReference type="ARBA" id="ARBA00009298"/>
    </source>
</evidence>
<dbReference type="PANTHER" id="PTHR33778">
    <property type="entry name" value="PROTEIN MGTC"/>
    <property type="match status" value="1"/>
</dbReference>
<feature type="transmembrane region" description="Helical" evidence="7">
    <location>
        <begin position="6"/>
        <end position="25"/>
    </location>
</feature>
<keyword evidence="10" id="KW-1185">Reference proteome</keyword>
<keyword evidence="3" id="KW-1003">Cell membrane</keyword>
<dbReference type="GeneID" id="98916914"/>
<comment type="subcellular location">
    <subcellularLocation>
        <location evidence="1">Cell membrane</location>
        <topology evidence="1">Multi-pass membrane protein</topology>
    </subcellularLocation>
</comment>
<dbReference type="Pfam" id="PF02308">
    <property type="entry name" value="MgtC"/>
    <property type="match status" value="1"/>
</dbReference>
<feature type="transmembrane region" description="Helical" evidence="7">
    <location>
        <begin position="120"/>
        <end position="138"/>
    </location>
</feature>
<dbReference type="Proteomes" id="UP000295515">
    <property type="component" value="Unassembled WGS sequence"/>
</dbReference>
<keyword evidence="4 7" id="KW-0812">Transmembrane</keyword>
<name>A0A4R3YG35_9FIRM</name>
<feature type="transmembrane region" description="Helical" evidence="7">
    <location>
        <begin position="37"/>
        <end position="57"/>
    </location>
</feature>
<feature type="domain" description="MgtC/SapB/SrpB/YhiD N-terminal" evidence="8">
    <location>
        <begin position="15"/>
        <end position="133"/>
    </location>
</feature>
<keyword evidence="5 7" id="KW-1133">Transmembrane helix</keyword>
<dbReference type="InterPro" id="IPR003416">
    <property type="entry name" value="MgtC/SapB/SrpB/YhiD_fam"/>
</dbReference>
<organism evidence="9 10">
    <name type="scientific">Longibaculum muris</name>
    <dbReference type="NCBI Taxonomy" id="1796628"/>
    <lineage>
        <taxon>Bacteria</taxon>
        <taxon>Bacillati</taxon>
        <taxon>Bacillota</taxon>
        <taxon>Erysipelotrichia</taxon>
        <taxon>Erysipelotrichales</taxon>
        <taxon>Coprobacillaceae</taxon>
        <taxon>Longibaculum</taxon>
    </lineage>
</organism>
<comment type="caution">
    <text evidence="9">The sequence shown here is derived from an EMBL/GenBank/DDBJ whole genome shotgun (WGS) entry which is preliminary data.</text>
</comment>
<evidence type="ECO:0000256" key="6">
    <source>
        <dbReference type="ARBA" id="ARBA00023136"/>
    </source>
</evidence>
<evidence type="ECO:0000313" key="10">
    <source>
        <dbReference type="Proteomes" id="UP000295515"/>
    </source>
</evidence>
<dbReference type="GO" id="GO:0005886">
    <property type="term" value="C:plasma membrane"/>
    <property type="evidence" value="ECO:0007669"/>
    <property type="project" value="UniProtKB-SubCell"/>
</dbReference>
<evidence type="ECO:0000256" key="5">
    <source>
        <dbReference type="ARBA" id="ARBA00022989"/>
    </source>
</evidence>
<proteinExistence type="inferred from homology"/>
<evidence type="ECO:0000256" key="4">
    <source>
        <dbReference type="ARBA" id="ARBA00022692"/>
    </source>
</evidence>
<accession>A0A4R3YG35</accession>
<evidence type="ECO:0000256" key="1">
    <source>
        <dbReference type="ARBA" id="ARBA00004651"/>
    </source>
</evidence>
<dbReference type="RefSeq" id="WP_066447513.1">
    <property type="nucleotide sequence ID" value="NZ_CAUWFI010000028.1"/>
</dbReference>
<gene>
    <name evidence="9" type="ORF">EDD60_1421</name>
</gene>
<dbReference type="EMBL" id="SMCQ01000042">
    <property type="protein sequence ID" value="TCV90902.1"/>
    <property type="molecule type" value="Genomic_DNA"/>
</dbReference>
<evidence type="ECO:0000256" key="3">
    <source>
        <dbReference type="ARBA" id="ARBA00022475"/>
    </source>
</evidence>
<evidence type="ECO:0000313" key="9">
    <source>
        <dbReference type="EMBL" id="TCV90902.1"/>
    </source>
</evidence>
<dbReference type="PRINTS" id="PR01837">
    <property type="entry name" value="MGTCSAPBPROT"/>
</dbReference>
<sequence>MPNMMIHWEWFLRIIIAGLCGAIIGYERRNRNKEAGIRTHAIIALSAALIMVVSKYGFPDVVEYDAARMAAQIVSGVGFLGAGVIFVRHGTVSGLTTAAGIWATAGVGSCIGSGLYDVGILSTLFVVGLQFMFHHGILRKYANQGQIIQLQISQDVSALSDIQHTMKKYGIAIQSMKVEVLDRNTLFIEIDGVTPQTFNREELLEEMMNKNYMKMFSYA</sequence>
<feature type="transmembrane region" description="Helical" evidence="7">
    <location>
        <begin position="94"/>
        <end position="114"/>
    </location>
</feature>
<reference evidence="9 10" key="1">
    <citation type="submission" date="2019-03" db="EMBL/GenBank/DDBJ databases">
        <title>Genomic Encyclopedia of Type Strains, Phase IV (KMG-IV): sequencing the most valuable type-strain genomes for metagenomic binning, comparative biology and taxonomic classification.</title>
        <authorList>
            <person name="Goeker M."/>
        </authorList>
    </citation>
    <scope>NUCLEOTIDE SEQUENCE [LARGE SCALE GENOMIC DNA]</scope>
    <source>
        <strain evidence="9 10">DSM 29487</strain>
    </source>
</reference>
<dbReference type="AlphaFoldDB" id="A0A4R3YG35"/>
<protein>
    <submittedName>
        <fullName evidence="9">Putative Mg2+ transporter-C (MgtC) family protein</fullName>
    </submittedName>
</protein>